<proteinExistence type="predicted"/>
<name>A0A840S5M5_9BURK</name>
<comment type="caution">
    <text evidence="2">The sequence shown here is derived from an EMBL/GenBank/DDBJ whole genome shotgun (WGS) entry which is preliminary data.</text>
</comment>
<accession>A0A840S5M5</accession>
<gene>
    <name evidence="2" type="ORF">HNQ51_001630</name>
</gene>
<protein>
    <submittedName>
        <fullName evidence="2">Uncharacterized protein</fullName>
    </submittedName>
</protein>
<evidence type="ECO:0000313" key="2">
    <source>
        <dbReference type="EMBL" id="MBB5204316.1"/>
    </source>
</evidence>
<dbReference type="EMBL" id="JACHHO010000002">
    <property type="protein sequence ID" value="MBB5204316.1"/>
    <property type="molecule type" value="Genomic_DNA"/>
</dbReference>
<dbReference type="Proteomes" id="UP000554837">
    <property type="component" value="Unassembled WGS sequence"/>
</dbReference>
<sequence length="204" mass="22010">MNLPCSGQPAGIPARRPGYFLCFAKESNQRKATPMPAPLGCAKGFPAVREEQTPARNALRSLRSLRLNGRAESVLDARCARGSALLCSSAWHRGPLETVRLSAARAVRLLAVWGSPYAKPSSARAWGSARSAPPQQIRRGRSSAANPVSEARSAPPPRPEQRREPIAAGERRRHRGSPFFSPLFFGEAKKRGSGAGVKPLRVLT</sequence>
<keyword evidence="3" id="KW-1185">Reference proteome</keyword>
<feature type="region of interest" description="Disordered" evidence="1">
    <location>
        <begin position="118"/>
        <end position="204"/>
    </location>
</feature>
<evidence type="ECO:0000256" key="1">
    <source>
        <dbReference type="SAM" id="MobiDB-lite"/>
    </source>
</evidence>
<evidence type="ECO:0000313" key="3">
    <source>
        <dbReference type="Proteomes" id="UP000554837"/>
    </source>
</evidence>
<reference evidence="2 3" key="1">
    <citation type="submission" date="2020-08" db="EMBL/GenBank/DDBJ databases">
        <title>Genomic Encyclopedia of Type Strains, Phase IV (KMG-IV): sequencing the most valuable type-strain genomes for metagenomic binning, comparative biology and taxonomic classification.</title>
        <authorList>
            <person name="Goeker M."/>
        </authorList>
    </citation>
    <scope>NUCLEOTIDE SEQUENCE [LARGE SCALE GENOMIC DNA]</scope>
    <source>
        <strain evidence="2 3">DSM 23958</strain>
    </source>
</reference>
<organism evidence="2 3">
    <name type="scientific">Inhella inkyongensis</name>
    <dbReference type="NCBI Taxonomy" id="392593"/>
    <lineage>
        <taxon>Bacteria</taxon>
        <taxon>Pseudomonadati</taxon>
        <taxon>Pseudomonadota</taxon>
        <taxon>Betaproteobacteria</taxon>
        <taxon>Burkholderiales</taxon>
        <taxon>Sphaerotilaceae</taxon>
        <taxon>Inhella</taxon>
    </lineage>
</organism>
<dbReference type="AlphaFoldDB" id="A0A840S5M5"/>
<feature type="compositionally biased region" description="Low complexity" evidence="1">
    <location>
        <begin position="120"/>
        <end position="134"/>
    </location>
</feature>